<organism evidence="1 2">
    <name type="scientific">Lithospermum erythrorhizon</name>
    <name type="common">Purple gromwell</name>
    <name type="synonym">Lithospermum officinale var. erythrorhizon</name>
    <dbReference type="NCBI Taxonomy" id="34254"/>
    <lineage>
        <taxon>Eukaryota</taxon>
        <taxon>Viridiplantae</taxon>
        <taxon>Streptophyta</taxon>
        <taxon>Embryophyta</taxon>
        <taxon>Tracheophyta</taxon>
        <taxon>Spermatophyta</taxon>
        <taxon>Magnoliopsida</taxon>
        <taxon>eudicotyledons</taxon>
        <taxon>Gunneridae</taxon>
        <taxon>Pentapetalae</taxon>
        <taxon>asterids</taxon>
        <taxon>lamiids</taxon>
        <taxon>Boraginales</taxon>
        <taxon>Boraginaceae</taxon>
        <taxon>Boraginoideae</taxon>
        <taxon>Lithospermeae</taxon>
        <taxon>Lithospermum</taxon>
    </lineage>
</organism>
<dbReference type="Proteomes" id="UP001454036">
    <property type="component" value="Unassembled WGS sequence"/>
</dbReference>
<dbReference type="Gene3D" id="2.40.50.140">
    <property type="entry name" value="Nucleic acid-binding proteins"/>
    <property type="match status" value="1"/>
</dbReference>
<dbReference type="AlphaFoldDB" id="A0AAV3RA79"/>
<proteinExistence type="predicted"/>
<name>A0AAV3RA79_LITER</name>
<comment type="caution">
    <text evidence="1">The sequence shown here is derived from an EMBL/GenBank/DDBJ whole genome shotgun (WGS) entry which is preliminary data.</text>
</comment>
<dbReference type="SUPFAM" id="SSF50249">
    <property type="entry name" value="Nucleic acid-binding proteins"/>
    <property type="match status" value="1"/>
</dbReference>
<keyword evidence="2" id="KW-1185">Reference proteome</keyword>
<dbReference type="EMBL" id="BAABME010025800">
    <property type="protein sequence ID" value="GAA0172779.1"/>
    <property type="molecule type" value="Genomic_DNA"/>
</dbReference>
<evidence type="ECO:0000313" key="1">
    <source>
        <dbReference type="EMBL" id="GAA0172779.1"/>
    </source>
</evidence>
<dbReference type="InterPro" id="IPR012340">
    <property type="entry name" value="NA-bd_OB-fold"/>
</dbReference>
<sequence length="62" mass="6697">MSICVSLWNEMIDSMGHVLVEAARSNSVIVAKRLAIKSFQGVSLAFKNSSSFAINPPIEATE</sequence>
<evidence type="ECO:0000313" key="2">
    <source>
        <dbReference type="Proteomes" id="UP001454036"/>
    </source>
</evidence>
<accession>A0AAV3RA79</accession>
<reference evidence="1 2" key="1">
    <citation type="submission" date="2024-01" db="EMBL/GenBank/DDBJ databases">
        <title>The complete chloroplast genome sequence of Lithospermum erythrorhizon: insights into the phylogenetic relationship among Boraginaceae species and the maternal lineages of purple gromwells.</title>
        <authorList>
            <person name="Okada T."/>
            <person name="Watanabe K."/>
        </authorList>
    </citation>
    <scope>NUCLEOTIDE SEQUENCE [LARGE SCALE GENOMIC DNA]</scope>
</reference>
<gene>
    <name evidence="1" type="ORF">LIER_41400</name>
</gene>
<protein>
    <submittedName>
        <fullName evidence="1">Uncharacterized protein</fullName>
    </submittedName>
</protein>